<evidence type="ECO:0000313" key="1">
    <source>
        <dbReference type="EMBL" id="MFD0725416.1"/>
    </source>
</evidence>
<gene>
    <name evidence="1" type="ORF">ACFQ0E_07335</name>
</gene>
<accession>A0ABW2YBW0</accession>
<protein>
    <submittedName>
        <fullName evidence="1">Uncharacterized protein</fullName>
    </submittedName>
</protein>
<organism evidence="1 2">
    <name type="scientific">Lysobacter brunescens</name>
    <dbReference type="NCBI Taxonomy" id="262323"/>
    <lineage>
        <taxon>Bacteria</taxon>
        <taxon>Pseudomonadati</taxon>
        <taxon>Pseudomonadota</taxon>
        <taxon>Gammaproteobacteria</taxon>
        <taxon>Lysobacterales</taxon>
        <taxon>Lysobacteraceae</taxon>
        <taxon>Lysobacter</taxon>
    </lineage>
</organism>
<reference evidence="2" key="1">
    <citation type="journal article" date="2019" name="Int. J. Syst. Evol. Microbiol.">
        <title>The Global Catalogue of Microorganisms (GCM) 10K type strain sequencing project: providing services to taxonomists for standard genome sequencing and annotation.</title>
        <authorList>
            <consortium name="The Broad Institute Genomics Platform"/>
            <consortium name="The Broad Institute Genome Sequencing Center for Infectious Disease"/>
            <person name="Wu L."/>
            <person name="Ma J."/>
        </authorList>
    </citation>
    <scope>NUCLEOTIDE SEQUENCE [LARGE SCALE GENOMIC DNA]</scope>
    <source>
        <strain evidence="2">CCUG 55585</strain>
    </source>
</reference>
<dbReference type="RefSeq" id="WP_386823041.1">
    <property type="nucleotide sequence ID" value="NZ_JBHTIF010000001.1"/>
</dbReference>
<proteinExistence type="predicted"/>
<dbReference type="EMBL" id="JBHTIF010000001">
    <property type="protein sequence ID" value="MFD0725416.1"/>
    <property type="molecule type" value="Genomic_DNA"/>
</dbReference>
<name>A0ABW2YBW0_9GAMM</name>
<comment type="caution">
    <text evidence="1">The sequence shown here is derived from an EMBL/GenBank/DDBJ whole genome shotgun (WGS) entry which is preliminary data.</text>
</comment>
<keyword evidence="2" id="KW-1185">Reference proteome</keyword>
<evidence type="ECO:0000313" key="2">
    <source>
        <dbReference type="Proteomes" id="UP001597110"/>
    </source>
</evidence>
<sequence>MHEDRHYRAIRDWYGDRRAARSDVPLIAHIDEGLAVLGRIGASLQARQAFCLHPMLQQDEALLASLAPDSPLLACAPDVRALLLAMEYRAVANAYLSEHCVSDMDCIRLSPSKDVNDMLIADKVQNRKDFEIHHASTHPRAEVLALYFGNWLRALGVDEARYRALAAGLAGSTT</sequence>
<dbReference type="Proteomes" id="UP001597110">
    <property type="component" value="Unassembled WGS sequence"/>
</dbReference>